<name>A0ABW5WXH0_9STAP</name>
<protein>
    <submittedName>
        <fullName evidence="1">Uncharacterized protein</fullName>
    </submittedName>
</protein>
<dbReference type="EMBL" id="JBHUOQ010000004">
    <property type="protein sequence ID" value="MFD2830783.1"/>
    <property type="molecule type" value="Genomic_DNA"/>
</dbReference>
<keyword evidence="2" id="KW-1185">Reference proteome</keyword>
<evidence type="ECO:0000313" key="1">
    <source>
        <dbReference type="EMBL" id="MFD2830783.1"/>
    </source>
</evidence>
<accession>A0ABW5WXH0</accession>
<evidence type="ECO:0000313" key="2">
    <source>
        <dbReference type="Proteomes" id="UP001597519"/>
    </source>
</evidence>
<organism evidence="1 2">
    <name type="scientific">Corticicoccus populi</name>
    <dbReference type="NCBI Taxonomy" id="1812821"/>
    <lineage>
        <taxon>Bacteria</taxon>
        <taxon>Bacillati</taxon>
        <taxon>Bacillota</taxon>
        <taxon>Bacilli</taxon>
        <taxon>Bacillales</taxon>
        <taxon>Staphylococcaceae</taxon>
        <taxon>Corticicoccus</taxon>
    </lineage>
</organism>
<sequence length="113" mass="13548">MYEYLNESVTNQSIYQILTEKEQVFYQKITRAEDKIAEMSNTAEAFIETVSVSGIYERAAREYGIPVYKVLEVLENIENRIDKYMEQKRRYETTVGECRYVQRFYIDENEKRG</sequence>
<comment type="caution">
    <text evidence="1">The sequence shown here is derived from an EMBL/GenBank/DDBJ whole genome shotgun (WGS) entry which is preliminary data.</text>
</comment>
<dbReference type="RefSeq" id="WP_377774148.1">
    <property type="nucleotide sequence ID" value="NZ_JBHUOQ010000004.1"/>
</dbReference>
<reference evidence="2" key="1">
    <citation type="journal article" date="2019" name="Int. J. Syst. Evol. Microbiol.">
        <title>The Global Catalogue of Microorganisms (GCM) 10K type strain sequencing project: providing services to taxonomists for standard genome sequencing and annotation.</title>
        <authorList>
            <consortium name="The Broad Institute Genomics Platform"/>
            <consortium name="The Broad Institute Genome Sequencing Center for Infectious Disease"/>
            <person name="Wu L."/>
            <person name="Ma J."/>
        </authorList>
    </citation>
    <scope>NUCLEOTIDE SEQUENCE [LARGE SCALE GENOMIC DNA]</scope>
    <source>
        <strain evidence="2">KCTC 33575</strain>
    </source>
</reference>
<dbReference type="Proteomes" id="UP001597519">
    <property type="component" value="Unassembled WGS sequence"/>
</dbReference>
<gene>
    <name evidence="1" type="ORF">ACFSX4_09960</name>
</gene>
<proteinExistence type="predicted"/>